<evidence type="ECO:0000256" key="1">
    <source>
        <dbReference type="SAM" id="Phobius"/>
    </source>
</evidence>
<feature type="transmembrane region" description="Helical" evidence="1">
    <location>
        <begin position="20"/>
        <end position="48"/>
    </location>
</feature>
<sequence length="180" mass="18974">MSTSTTGLTHSSPLSSLIAVFIMGCGGGYNHMVLVVAVVVVVMLAVVVEVRSRSFEMRQWFIAIVGCGGGYNHMVLVVAVVVVVMLAVVVEVGMALQIWWRCLCGGAVDLVEISLTSLITNRSTDLWRCVVLVCSGDGGAVWCCGSVGHLWRNVVLICGDDGGGDDLGVVVVVVDRDCDS</sequence>
<evidence type="ECO:0008006" key="4">
    <source>
        <dbReference type="Google" id="ProtNLM"/>
    </source>
</evidence>
<comment type="caution">
    <text evidence="2">The sequence shown here is derived from an EMBL/GenBank/DDBJ whole genome shotgun (WGS) entry which is preliminary data.</text>
</comment>
<keyword evidence="1" id="KW-0812">Transmembrane</keyword>
<accession>A0A8S0PJZ4</accession>
<feature type="transmembrane region" description="Helical" evidence="1">
    <location>
        <begin position="98"/>
        <end position="119"/>
    </location>
</feature>
<dbReference type="EMBL" id="CACTIH010000113">
    <property type="protein sequence ID" value="CAA2954400.1"/>
    <property type="molecule type" value="Genomic_DNA"/>
</dbReference>
<protein>
    <recommendedName>
        <fullName evidence="4">Transmembrane protein</fullName>
    </recommendedName>
</protein>
<keyword evidence="3" id="KW-1185">Reference proteome</keyword>
<proteinExistence type="predicted"/>
<name>A0A8S0PJZ4_OLEEU</name>
<dbReference type="Gramene" id="OE9A051193T1">
    <property type="protein sequence ID" value="OE9A051193C1"/>
    <property type="gene ID" value="OE9A051193"/>
</dbReference>
<gene>
    <name evidence="2" type="ORF">OLEA9_A051193</name>
</gene>
<keyword evidence="1" id="KW-1133">Transmembrane helix</keyword>
<feature type="transmembrane region" description="Helical" evidence="1">
    <location>
        <begin position="60"/>
        <end position="86"/>
    </location>
</feature>
<evidence type="ECO:0000313" key="2">
    <source>
        <dbReference type="EMBL" id="CAA2954400.1"/>
    </source>
</evidence>
<dbReference type="AlphaFoldDB" id="A0A8S0PJZ4"/>
<keyword evidence="1" id="KW-0472">Membrane</keyword>
<organism evidence="2 3">
    <name type="scientific">Olea europaea subsp. europaea</name>
    <dbReference type="NCBI Taxonomy" id="158383"/>
    <lineage>
        <taxon>Eukaryota</taxon>
        <taxon>Viridiplantae</taxon>
        <taxon>Streptophyta</taxon>
        <taxon>Embryophyta</taxon>
        <taxon>Tracheophyta</taxon>
        <taxon>Spermatophyta</taxon>
        <taxon>Magnoliopsida</taxon>
        <taxon>eudicotyledons</taxon>
        <taxon>Gunneridae</taxon>
        <taxon>Pentapetalae</taxon>
        <taxon>asterids</taxon>
        <taxon>lamiids</taxon>
        <taxon>Lamiales</taxon>
        <taxon>Oleaceae</taxon>
        <taxon>Oleeae</taxon>
        <taxon>Olea</taxon>
    </lineage>
</organism>
<reference evidence="2 3" key="1">
    <citation type="submission" date="2019-12" db="EMBL/GenBank/DDBJ databases">
        <authorList>
            <person name="Alioto T."/>
            <person name="Alioto T."/>
            <person name="Gomez Garrido J."/>
        </authorList>
    </citation>
    <scope>NUCLEOTIDE SEQUENCE [LARGE SCALE GENOMIC DNA]</scope>
</reference>
<dbReference type="Proteomes" id="UP000594638">
    <property type="component" value="Unassembled WGS sequence"/>
</dbReference>
<evidence type="ECO:0000313" key="3">
    <source>
        <dbReference type="Proteomes" id="UP000594638"/>
    </source>
</evidence>